<feature type="domain" description="DUF4234" evidence="2">
    <location>
        <begin position="115"/>
        <end position="203"/>
    </location>
</feature>
<evidence type="ECO:0000313" key="5">
    <source>
        <dbReference type="Proteomes" id="UP000070433"/>
    </source>
</evidence>
<feature type="transmembrane region" description="Helical" evidence="1">
    <location>
        <begin position="175"/>
        <end position="197"/>
    </location>
</feature>
<accession>A0A127JTN9</accession>
<evidence type="ECO:0000313" key="4">
    <source>
        <dbReference type="EMBL" id="AMO23351.1"/>
    </source>
</evidence>
<name>A0A127JTN9_9BURK</name>
<sequence>MLAPVEERMHRYHLSRNGKVLGIYPEDRMKEYFDEGRVGPNDLVWREGLDSWQPAWQVFGGEDPQAAAAPPPLPPEPERAPAIQAPAEGLPALQPAIPSAVQPDTAVPPPPRLHWALVLLLSFVTFGLFFVIWMFVQARWVRRIDPASDAIPLTLVYLALVIAGQWMGAGTAEDSASAATGALLVLAGWIVSFFAFFSMRRSMLDHYNRREPIGLRLSAFMTFVFNVFYFQHHMTRIARWKATGVLSP</sequence>
<evidence type="ECO:0000259" key="3">
    <source>
        <dbReference type="Pfam" id="PF14237"/>
    </source>
</evidence>
<evidence type="ECO:0008006" key="6">
    <source>
        <dbReference type="Google" id="ProtNLM"/>
    </source>
</evidence>
<feature type="transmembrane region" description="Helical" evidence="1">
    <location>
        <begin position="213"/>
        <end position="231"/>
    </location>
</feature>
<keyword evidence="1" id="KW-0812">Transmembrane</keyword>
<feature type="transmembrane region" description="Helical" evidence="1">
    <location>
        <begin position="113"/>
        <end position="138"/>
    </location>
</feature>
<evidence type="ECO:0000256" key="1">
    <source>
        <dbReference type="SAM" id="Phobius"/>
    </source>
</evidence>
<proteinExistence type="predicted"/>
<reference evidence="4 5" key="1">
    <citation type="journal article" date="2014" name="Int. J. Syst. Evol. Microbiol.">
        <title>Ramlibacter solisilvae sp. nov., isolated from forest soil, and emended description of the genus Ramlibacter.</title>
        <authorList>
            <person name="Lee H.J."/>
            <person name="Lee S.H."/>
            <person name="Lee S.S."/>
            <person name="Lee J.S."/>
            <person name="Kim Y."/>
            <person name="Kim S.C."/>
            <person name="Jeon C.O."/>
        </authorList>
    </citation>
    <scope>NUCLEOTIDE SEQUENCE [LARGE SCALE GENOMIC DNA]</scope>
    <source>
        <strain evidence="4 5">5-10</strain>
    </source>
</reference>
<dbReference type="InterPro" id="IPR025328">
    <property type="entry name" value="DUF4234"/>
</dbReference>
<keyword evidence="1" id="KW-1133">Transmembrane helix</keyword>
<feature type="domain" description="GYF" evidence="3">
    <location>
        <begin position="12"/>
        <end position="58"/>
    </location>
</feature>
<evidence type="ECO:0000259" key="2">
    <source>
        <dbReference type="Pfam" id="PF14018"/>
    </source>
</evidence>
<dbReference type="EMBL" id="CP010951">
    <property type="protein sequence ID" value="AMO23351.1"/>
    <property type="molecule type" value="Genomic_DNA"/>
</dbReference>
<keyword evidence="1" id="KW-0472">Membrane</keyword>
<organism evidence="4 5">
    <name type="scientific">Ramlibacter tataouinensis</name>
    <dbReference type="NCBI Taxonomy" id="94132"/>
    <lineage>
        <taxon>Bacteria</taxon>
        <taxon>Pseudomonadati</taxon>
        <taxon>Pseudomonadota</taxon>
        <taxon>Betaproteobacteria</taxon>
        <taxon>Burkholderiales</taxon>
        <taxon>Comamonadaceae</taxon>
        <taxon>Ramlibacter</taxon>
    </lineage>
</organism>
<protein>
    <recommendedName>
        <fullName evidence="6">GYF domain-containing protein</fullName>
    </recommendedName>
</protein>
<dbReference type="Proteomes" id="UP000070433">
    <property type="component" value="Chromosome"/>
</dbReference>
<keyword evidence="5" id="KW-1185">Reference proteome</keyword>
<dbReference type="InterPro" id="IPR025640">
    <property type="entry name" value="GYF_2"/>
</dbReference>
<feature type="transmembrane region" description="Helical" evidence="1">
    <location>
        <begin position="150"/>
        <end position="169"/>
    </location>
</feature>
<gene>
    <name evidence="4" type="ORF">UC35_11135</name>
</gene>
<dbReference type="Pfam" id="PF14237">
    <property type="entry name" value="GYF_2"/>
    <property type="match status" value="1"/>
</dbReference>
<dbReference type="Pfam" id="PF14018">
    <property type="entry name" value="DUF4234"/>
    <property type="match status" value="1"/>
</dbReference>
<dbReference type="AlphaFoldDB" id="A0A127JTN9"/>